<accession>A0A178Z2R6</accession>
<evidence type="ECO:0000313" key="1">
    <source>
        <dbReference type="EMBL" id="OAP53706.1"/>
    </source>
</evidence>
<dbReference type="AlphaFoldDB" id="A0A178Z2R6"/>
<comment type="caution">
    <text evidence="1">The sequence shown here is derived from an EMBL/GenBank/DDBJ whole genome shotgun (WGS) entry which is preliminary data.</text>
</comment>
<dbReference type="RefSeq" id="XP_018687073.1">
    <property type="nucleotide sequence ID" value="XM_018843593.1"/>
</dbReference>
<organism evidence="1 2">
    <name type="scientific">Fonsecaea erecta</name>
    <dbReference type="NCBI Taxonomy" id="1367422"/>
    <lineage>
        <taxon>Eukaryota</taxon>
        <taxon>Fungi</taxon>
        <taxon>Dikarya</taxon>
        <taxon>Ascomycota</taxon>
        <taxon>Pezizomycotina</taxon>
        <taxon>Eurotiomycetes</taxon>
        <taxon>Chaetothyriomycetidae</taxon>
        <taxon>Chaetothyriales</taxon>
        <taxon>Herpotrichiellaceae</taxon>
        <taxon>Fonsecaea</taxon>
    </lineage>
</organism>
<protein>
    <submittedName>
        <fullName evidence="1">Uncharacterized protein</fullName>
    </submittedName>
</protein>
<dbReference type="EMBL" id="LVYI01000037">
    <property type="protein sequence ID" value="OAP53706.1"/>
    <property type="molecule type" value="Genomic_DNA"/>
</dbReference>
<dbReference type="Proteomes" id="UP000078343">
    <property type="component" value="Unassembled WGS sequence"/>
</dbReference>
<name>A0A178Z2R6_9EURO</name>
<gene>
    <name evidence="1" type="ORF">AYL99_12112</name>
</gene>
<evidence type="ECO:0000313" key="2">
    <source>
        <dbReference type="Proteomes" id="UP000078343"/>
    </source>
</evidence>
<dbReference type="GeneID" id="30016277"/>
<sequence length="173" mass="20147">MAINATRAEEAVARTKVLEKFFTHAEKLESADDRHLLFPIGPAYYPLKIAISNQMPWLDDYETKPAVPERALFEYEGRLCKTLDKNALISYCFCNAETLEARTEVHLEWPENFEEKYTQILTEKKDKYTYWACRSSNVRISAMSAQSIEFVILEFEYDNSSGNLSFRSELGFW</sequence>
<proteinExistence type="predicted"/>
<reference evidence="1 2" key="1">
    <citation type="submission" date="2016-04" db="EMBL/GenBank/DDBJ databases">
        <title>Draft genome of Fonsecaea erecta CBS 125763.</title>
        <authorList>
            <person name="Weiss V.A."/>
            <person name="Vicente V.A."/>
            <person name="Raittz R.T."/>
            <person name="Moreno L.F."/>
            <person name="De Souza E.M."/>
            <person name="Pedrosa F.O."/>
            <person name="Steffens M.B."/>
            <person name="Faoro H."/>
            <person name="Tadra-Sfeir M.Z."/>
            <person name="Najafzadeh M.J."/>
            <person name="Felipe M.S."/>
            <person name="Teixeira M."/>
            <person name="Sun J."/>
            <person name="Xi L."/>
            <person name="Gomes R."/>
            <person name="De Azevedo C.M."/>
            <person name="Salgado C.G."/>
            <person name="Da Silva M.B."/>
            <person name="Nascimento M.F."/>
            <person name="Queiroz-Telles F."/>
            <person name="Attili D.S."/>
            <person name="Gorbushina A."/>
        </authorList>
    </citation>
    <scope>NUCLEOTIDE SEQUENCE [LARGE SCALE GENOMIC DNA]</scope>
    <source>
        <strain evidence="1 2">CBS 125763</strain>
    </source>
</reference>
<keyword evidence="2" id="KW-1185">Reference proteome</keyword>